<proteinExistence type="predicted"/>
<dbReference type="InterPro" id="IPR043504">
    <property type="entry name" value="Peptidase_S1_PA_chymotrypsin"/>
</dbReference>
<dbReference type="GO" id="GO:0006508">
    <property type="term" value="P:proteolysis"/>
    <property type="evidence" value="ECO:0007669"/>
    <property type="project" value="InterPro"/>
</dbReference>
<protein>
    <recommendedName>
        <fullName evidence="4">Peptidase S1 domain-containing protein</fullName>
    </recommendedName>
</protein>
<feature type="compositionally biased region" description="Low complexity" evidence="2">
    <location>
        <begin position="65"/>
        <end position="74"/>
    </location>
</feature>
<feature type="compositionally biased region" description="Pro residues" evidence="2">
    <location>
        <begin position="75"/>
        <end position="98"/>
    </location>
</feature>
<dbReference type="Gene3D" id="2.40.10.10">
    <property type="entry name" value="Trypsin-like serine proteases"/>
    <property type="match status" value="2"/>
</dbReference>
<gene>
    <name evidence="5" type="ORF">DFH01_02200</name>
</gene>
<dbReference type="EMBL" id="QGNA01000001">
    <property type="protein sequence ID" value="PWS38135.1"/>
    <property type="molecule type" value="Genomic_DNA"/>
</dbReference>
<evidence type="ECO:0000256" key="1">
    <source>
        <dbReference type="ARBA" id="ARBA00022729"/>
    </source>
</evidence>
<dbReference type="InterPro" id="IPR001254">
    <property type="entry name" value="Trypsin_dom"/>
</dbReference>
<dbReference type="InterPro" id="IPR018114">
    <property type="entry name" value="TRYPSIN_HIS"/>
</dbReference>
<evidence type="ECO:0000313" key="6">
    <source>
        <dbReference type="Proteomes" id="UP000245765"/>
    </source>
</evidence>
<evidence type="ECO:0000256" key="2">
    <source>
        <dbReference type="SAM" id="MobiDB-lite"/>
    </source>
</evidence>
<name>A0A317FH59_9PROT</name>
<keyword evidence="6" id="KW-1185">Reference proteome</keyword>
<evidence type="ECO:0000313" key="5">
    <source>
        <dbReference type="EMBL" id="PWS38135.1"/>
    </source>
</evidence>
<feature type="chain" id="PRO_5016237993" description="Peptidase S1 domain-containing protein" evidence="3">
    <location>
        <begin position="24"/>
        <end position="334"/>
    </location>
</feature>
<sequence length="334" mass="35073">MGGMRHRILAAAAAALLVAPAAAQEAPSRPQVQLRPPPAWMTNPPSGPPKVELRRAPDWLITPEQGRPQGQRPAAPRPAEPAAPPAAPRQSATPPPAGQSPSPQAAAPPAARRLGIGREDPRVPVDPAVAPWRGVGRLQRDGATCTGALVGPRSVVTAAHCLVGGGEDGKRIMPASAFRFLLGFERGRWVAEARVRAIRVDPDFDASAASPGPDWADWALLTLDRPLGTPDRVLPLLRRVPLASDRAMVGGYQQDRRDVLLADPDCRVVGTTMHDLGRPMLLHDCTATRGASGGPVLVELPEAGGWAVAGVLVAMRRGMPIGVAVPAEVLPELE</sequence>
<dbReference type="Proteomes" id="UP000245765">
    <property type="component" value="Unassembled WGS sequence"/>
</dbReference>
<dbReference type="AlphaFoldDB" id="A0A317FH59"/>
<dbReference type="PANTHER" id="PTHR15462">
    <property type="entry name" value="SERINE PROTEASE"/>
    <property type="match status" value="1"/>
</dbReference>
<feature type="domain" description="Peptidase S1" evidence="4">
    <location>
        <begin position="115"/>
        <end position="334"/>
    </location>
</feature>
<dbReference type="InterPro" id="IPR009003">
    <property type="entry name" value="Peptidase_S1_PA"/>
</dbReference>
<dbReference type="PANTHER" id="PTHR15462:SF8">
    <property type="entry name" value="SERINE PROTEASE"/>
    <property type="match status" value="1"/>
</dbReference>
<evidence type="ECO:0000256" key="3">
    <source>
        <dbReference type="SAM" id="SignalP"/>
    </source>
</evidence>
<comment type="caution">
    <text evidence="5">The sequence shown here is derived from an EMBL/GenBank/DDBJ whole genome shotgun (WGS) entry which is preliminary data.</text>
</comment>
<feature type="signal peptide" evidence="3">
    <location>
        <begin position="1"/>
        <end position="23"/>
    </location>
</feature>
<dbReference type="InterPro" id="IPR050966">
    <property type="entry name" value="Glutamyl_endopeptidase"/>
</dbReference>
<accession>A0A317FH59</accession>
<dbReference type="PROSITE" id="PS00134">
    <property type="entry name" value="TRYPSIN_HIS"/>
    <property type="match status" value="1"/>
</dbReference>
<evidence type="ECO:0000259" key="4">
    <source>
        <dbReference type="PROSITE" id="PS50240"/>
    </source>
</evidence>
<dbReference type="PROSITE" id="PS50240">
    <property type="entry name" value="TRYPSIN_DOM"/>
    <property type="match status" value="1"/>
</dbReference>
<keyword evidence="1 3" id="KW-0732">Signal</keyword>
<dbReference type="Pfam" id="PF13365">
    <property type="entry name" value="Trypsin_2"/>
    <property type="match status" value="1"/>
</dbReference>
<organism evidence="5 6">
    <name type="scientific">Falsiroseomonas bella</name>
    <dbReference type="NCBI Taxonomy" id="2184016"/>
    <lineage>
        <taxon>Bacteria</taxon>
        <taxon>Pseudomonadati</taxon>
        <taxon>Pseudomonadota</taxon>
        <taxon>Alphaproteobacteria</taxon>
        <taxon>Acetobacterales</taxon>
        <taxon>Roseomonadaceae</taxon>
        <taxon>Falsiroseomonas</taxon>
    </lineage>
</organism>
<feature type="compositionally biased region" description="Low complexity" evidence="2">
    <location>
        <begin position="99"/>
        <end position="111"/>
    </location>
</feature>
<feature type="region of interest" description="Disordered" evidence="2">
    <location>
        <begin position="21"/>
        <end position="128"/>
    </location>
</feature>
<dbReference type="GO" id="GO:0004252">
    <property type="term" value="F:serine-type endopeptidase activity"/>
    <property type="evidence" value="ECO:0007669"/>
    <property type="project" value="InterPro"/>
</dbReference>
<reference evidence="6" key="1">
    <citation type="submission" date="2018-05" db="EMBL/GenBank/DDBJ databases">
        <authorList>
            <person name="Du Z."/>
            <person name="Wang X."/>
        </authorList>
    </citation>
    <scope>NUCLEOTIDE SEQUENCE [LARGE SCALE GENOMIC DNA]</scope>
    <source>
        <strain evidence="6">CQN31</strain>
    </source>
</reference>
<dbReference type="SUPFAM" id="SSF50494">
    <property type="entry name" value="Trypsin-like serine proteases"/>
    <property type="match status" value="1"/>
</dbReference>